<evidence type="ECO:0000259" key="2">
    <source>
        <dbReference type="Pfam" id="PF24181"/>
    </source>
</evidence>
<comment type="caution">
    <text evidence="3">The sequence shown here is derived from an EMBL/GenBank/DDBJ whole genome shotgun (WGS) entry which is preliminary data.</text>
</comment>
<dbReference type="EMBL" id="NCKV01001430">
    <property type="protein sequence ID" value="RWS28360.1"/>
    <property type="molecule type" value="Genomic_DNA"/>
</dbReference>
<dbReference type="OrthoDB" id="49511at2759"/>
<proteinExistence type="predicted"/>
<dbReference type="InterPro" id="IPR049362">
    <property type="entry name" value="TTI1_rpt"/>
</dbReference>
<dbReference type="InterPro" id="IPR011989">
    <property type="entry name" value="ARM-like"/>
</dbReference>
<dbReference type="InterPro" id="IPR052587">
    <property type="entry name" value="TELO2-interacting_protein_1"/>
</dbReference>
<accession>A0A443SLF7</accession>
<dbReference type="InterPro" id="IPR057567">
    <property type="entry name" value="TPR_TTI1_C"/>
</dbReference>
<keyword evidence="4" id="KW-1185">Reference proteome</keyword>
<dbReference type="AlphaFoldDB" id="A0A443SLF7"/>
<feature type="domain" description="TTI1 N-terminal TPR" evidence="1">
    <location>
        <begin position="4"/>
        <end position="219"/>
    </location>
</feature>
<dbReference type="VEuPathDB" id="VectorBase:LDEU003680"/>
<protein>
    <recommendedName>
        <fullName evidence="5">TELO2-interacting protein 1-like protein</fullName>
    </recommendedName>
</protein>
<evidence type="ECO:0000313" key="4">
    <source>
        <dbReference type="Proteomes" id="UP000288716"/>
    </source>
</evidence>
<dbReference type="SUPFAM" id="SSF48371">
    <property type="entry name" value="ARM repeat"/>
    <property type="match status" value="1"/>
</dbReference>
<evidence type="ECO:0000259" key="1">
    <source>
        <dbReference type="Pfam" id="PF24173"/>
    </source>
</evidence>
<feature type="domain" description="TTI1 C-terminal TPR" evidence="2">
    <location>
        <begin position="613"/>
        <end position="837"/>
    </location>
</feature>
<dbReference type="InterPro" id="IPR057566">
    <property type="entry name" value="TPR_TTI1_N"/>
</dbReference>
<dbReference type="PANTHER" id="PTHR18460">
    <property type="entry name" value="TEL2 INTERACTING PROTEIN 1 TTI1 FAMILY MEMBER"/>
    <property type="match status" value="1"/>
</dbReference>
<dbReference type="STRING" id="299467.A0A443SLF7"/>
<dbReference type="Pfam" id="PF24173">
    <property type="entry name" value="TPR_TTI1_N"/>
    <property type="match status" value="1"/>
</dbReference>
<dbReference type="Pfam" id="PF24181">
    <property type="entry name" value="TPR_TTI1_C"/>
    <property type="match status" value="1"/>
</dbReference>
<dbReference type="Gene3D" id="1.25.10.10">
    <property type="entry name" value="Leucine-rich Repeat Variant"/>
    <property type="match status" value="2"/>
</dbReference>
<evidence type="ECO:0008006" key="5">
    <source>
        <dbReference type="Google" id="ProtNLM"/>
    </source>
</evidence>
<name>A0A443SLF7_9ACAR</name>
<dbReference type="Pfam" id="PF21547">
    <property type="entry name" value="TTI1"/>
    <property type="match status" value="1"/>
</dbReference>
<dbReference type="PANTHER" id="PTHR18460:SF3">
    <property type="entry name" value="TELO2-INTERACTING PROTEIN 1 HOMOLOG"/>
    <property type="match status" value="1"/>
</dbReference>
<sequence>KQLISEDLKKEAVNTANELIFSLKSDLSAYICDTDFRPNLGHSIALLLRFAVAEKCKELKRLSVETLYNLIEKSVSGEHKSAHCKSVYAYFLPGLSSGLTNVLTSDDKVNRDLLVVGLKTLSLIFTITLSATDESAVNNASQEQQFFILRNEDWFTSVSQKLHSAFQKIVNALISHDSPEIRMQLLTTCAHIIEECSPTFVQSTIDIVLDVILSMLNDEDDNMKKTANSVLTNLSHNLTTSIILNDLILEKIHKFTSSFPRETRSLSEEKIKSKINILRGYISCLGSVGVNKLMSLEISRQQVLQCFLDLTEFDYKSVHRFYNVINVIDVDTNNYNRVDLSNYHHKRFKHITEPNTVRVLQNCCNLLASLCDKDLLCDFMLELCRGYSASALYLVNCFLKGFPKTTIVNQLSEEYMSKLNFSQSRNRKFDTNSNSSEVLFICELLEGIAIMCHICPEDHEQLFCCKVLYKLIPFSAVENSLIADIAKNCLFDMSNVFKYSSADAMILHNVTFLVNCATIALRDLKSIEEARIVIEVILNICDINYLPYFTRTLHELLFTVDTHHKSSESRAMFKMIYSFAKRINTLNSSTVTNTFSISSQQNLQKFNNFSESIEQLFICKDITENCNIELHDENMNDDFMHKQHEEKSDKELPLYASMITKILERCKHLTSHPHIETRIIVLECIVMGLNAIRQFEGILLPIVHELWTPLVNRMKDEAVVVKCAFSCLLVIAETSKDFAKTRSLNDVFPSIIYFLQQQSKQSIKKESTAYLFTMEYKLQLCFLESLGDLAFNLRIDGAQLWRLLDATLLYLSVFQPISLQKAAMKSVELFMRLDPSVCCYFLVQHCGVNVEKDILSIKCEQWNYEDCKVNVNYLLKKVLT</sequence>
<dbReference type="InterPro" id="IPR016024">
    <property type="entry name" value="ARM-type_fold"/>
</dbReference>
<gene>
    <name evidence="3" type="ORF">B4U80_12799</name>
</gene>
<dbReference type="Proteomes" id="UP000288716">
    <property type="component" value="Unassembled WGS sequence"/>
</dbReference>
<reference evidence="3 4" key="1">
    <citation type="journal article" date="2018" name="Gigascience">
        <title>Genomes of trombidid mites reveal novel predicted allergens and laterally-transferred genes associated with secondary metabolism.</title>
        <authorList>
            <person name="Dong X."/>
            <person name="Chaisiri K."/>
            <person name="Xia D."/>
            <person name="Armstrong S.D."/>
            <person name="Fang Y."/>
            <person name="Donnelly M.J."/>
            <person name="Kadowaki T."/>
            <person name="McGarry J.W."/>
            <person name="Darby A.C."/>
            <person name="Makepeace B.L."/>
        </authorList>
    </citation>
    <scope>NUCLEOTIDE SEQUENCE [LARGE SCALE GENOMIC DNA]</scope>
    <source>
        <strain evidence="3">UoL-UT</strain>
    </source>
</reference>
<dbReference type="Pfam" id="PF24176">
    <property type="entry name" value="TPR_TTI1_2nd"/>
    <property type="match status" value="1"/>
</dbReference>
<evidence type="ECO:0000313" key="3">
    <source>
        <dbReference type="EMBL" id="RWS28360.1"/>
    </source>
</evidence>
<dbReference type="GO" id="GO:0005737">
    <property type="term" value="C:cytoplasm"/>
    <property type="evidence" value="ECO:0007669"/>
    <property type="project" value="TreeGrafter"/>
</dbReference>
<feature type="non-terminal residue" evidence="3">
    <location>
        <position position="1"/>
    </location>
</feature>
<organism evidence="3 4">
    <name type="scientific">Leptotrombidium deliense</name>
    <dbReference type="NCBI Taxonomy" id="299467"/>
    <lineage>
        <taxon>Eukaryota</taxon>
        <taxon>Metazoa</taxon>
        <taxon>Ecdysozoa</taxon>
        <taxon>Arthropoda</taxon>
        <taxon>Chelicerata</taxon>
        <taxon>Arachnida</taxon>
        <taxon>Acari</taxon>
        <taxon>Acariformes</taxon>
        <taxon>Trombidiformes</taxon>
        <taxon>Prostigmata</taxon>
        <taxon>Anystina</taxon>
        <taxon>Parasitengona</taxon>
        <taxon>Trombiculoidea</taxon>
        <taxon>Trombiculidae</taxon>
        <taxon>Leptotrombidium</taxon>
    </lineage>
</organism>